<dbReference type="RefSeq" id="WP_015319877.1">
    <property type="nucleotide sequence ID" value="NC_019974.1"/>
</dbReference>
<evidence type="ECO:0000313" key="3">
    <source>
        <dbReference type="EMBL" id="AGB36422.1"/>
    </source>
</evidence>
<feature type="domain" description="DUF7974" evidence="2">
    <location>
        <begin position="41"/>
        <end position="176"/>
    </location>
</feature>
<dbReference type="KEGG" id="nou:Natoc_0560"/>
<dbReference type="InterPro" id="IPR058280">
    <property type="entry name" value="DUF7974"/>
</dbReference>
<reference evidence="3 4" key="1">
    <citation type="submission" date="2012-11" db="EMBL/GenBank/DDBJ databases">
        <title>FINISHED of Natronococcus occultus SP4, DSM 3396.</title>
        <authorList>
            <consortium name="DOE Joint Genome Institute"/>
            <person name="Eisen J."/>
            <person name="Huntemann M."/>
            <person name="Wei C.-L."/>
            <person name="Han J."/>
            <person name="Detter J.C."/>
            <person name="Han C."/>
            <person name="Tapia R."/>
            <person name="Chen A."/>
            <person name="Kyrpides N."/>
            <person name="Mavromatis K."/>
            <person name="Markowitz V."/>
            <person name="Szeto E."/>
            <person name="Ivanova N."/>
            <person name="Mikhailova N."/>
            <person name="Ovchinnikova G."/>
            <person name="Pagani I."/>
            <person name="Pati A."/>
            <person name="Goodwin L."/>
            <person name="Nordberg H.P."/>
            <person name="Cantor M.N."/>
            <person name="Hua S.X."/>
            <person name="Woyke T."/>
            <person name="Eisen J."/>
            <person name="Klenk H.-P."/>
            <person name="Klenk H.-P."/>
        </authorList>
    </citation>
    <scope>NUCLEOTIDE SEQUENCE [LARGE SCALE GENOMIC DNA]</scope>
    <source>
        <strain evidence="3 4">SP4</strain>
    </source>
</reference>
<dbReference type="OrthoDB" id="196304at2157"/>
<dbReference type="eggNOG" id="arCOG09081">
    <property type="taxonomic scope" value="Archaea"/>
</dbReference>
<dbReference type="GeneID" id="14405588"/>
<dbReference type="Pfam" id="PF25929">
    <property type="entry name" value="DUF7974"/>
    <property type="match status" value="1"/>
</dbReference>
<dbReference type="STRING" id="694430.Natoc_0560"/>
<dbReference type="EMBL" id="CP003929">
    <property type="protein sequence ID" value="AGB36422.1"/>
    <property type="molecule type" value="Genomic_DNA"/>
</dbReference>
<dbReference type="HOGENOM" id="CLU_130236_0_0_2"/>
<evidence type="ECO:0000256" key="1">
    <source>
        <dbReference type="SAM" id="MobiDB-lite"/>
    </source>
</evidence>
<name>L0JTU7_9EURY</name>
<dbReference type="Proteomes" id="UP000010878">
    <property type="component" value="Chromosome"/>
</dbReference>
<evidence type="ECO:0000259" key="2">
    <source>
        <dbReference type="Pfam" id="PF25929"/>
    </source>
</evidence>
<gene>
    <name evidence="3" type="ORF">Natoc_0560</name>
</gene>
<organism evidence="3 4">
    <name type="scientific">Natronococcus occultus SP4</name>
    <dbReference type="NCBI Taxonomy" id="694430"/>
    <lineage>
        <taxon>Archaea</taxon>
        <taxon>Methanobacteriati</taxon>
        <taxon>Methanobacteriota</taxon>
        <taxon>Stenosarchaea group</taxon>
        <taxon>Halobacteria</taxon>
        <taxon>Halobacteriales</taxon>
        <taxon>Natrialbaceae</taxon>
        <taxon>Natronococcus</taxon>
    </lineage>
</organism>
<feature type="region of interest" description="Disordered" evidence="1">
    <location>
        <begin position="1"/>
        <end position="34"/>
    </location>
</feature>
<evidence type="ECO:0000313" key="4">
    <source>
        <dbReference type="Proteomes" id="UP000010878"/>
    </source>
</evidence>
<protein>
    <recommendedName>
        <fullName evidence="2">DUF7974 domain-containing protein</fullName>
    </recommendedName>
</protein>
<dbReference type="AlphaFoldDB" id="L0JTU7"/>
<keyword evidence="4" id="KW-1185">Reference proteome</keyword>
<sequence>MRRIYESSALQRDDDDQFTPRERETEPQSLRSIDSTGLSRRLVPAWLSHRAISVDVSTPRSTYPVDTAVPFRVTMRNAMPFPITITTRSPIPWHWTVDGLTDAAEISLHDPPAEPQGFRFDRGERKRFTKRWHQRFRVADDEWEAAEPGTHTIGAGLNVADAAKKGLYDETTITIEADDA</sequence>
<proteinExistence type="predicted"/>
<accession>L0JTU7</accession>